<dbReference type="SUPFAM" id="SSF50405">
    <property type="entry name" value="Actin-crosslinking proteins"/>
    <property type="match status" value="1"/>
</dbReference>
<accession>A0AAW1HDR7</accession>
<dbReference type="EMBL" id="JBDFQZ010000012">
    <property type="protein sequence ID" value="KAK9674172.1"/>
    <property type="molecule type" value="Genomic_DNA"/>
</dbReference>
<sequence length="259" mass="29036">MESLVKKRVRLQNKFSKSFLIACNDRQSVQHVSLDNTKPKPENSIWLIKSENRSKSVRLKSVYGKFLGYSPSKGLTICQVKKSAEGYHSWWVLEDVDNSALTSVRIGIQRNDGGAYLYGEPNTPSVMLGKADFSCWSSWLAPERLFQWDLEIVETPTPTPAPALALTQTPKPTMAIDGTPTARCIIQIQQLTVSNIARESDGMPRNLLPFSNHYLNSGRNVNGSGTQIVGGVTVENHIEHMENKTVVRYDALPWHRQKP</sequence>
<organism evidence="1 2">
    <name type="scientific">Saponaria officinalis</name>
    <name type="common">Common soapwort</name>
    <name type="synonym">Lychnis saponaria</name>
    <dbReference type="NCBI Taxonomy" id="3572"/>
    <lineage>
        <taxon>Eukaryota</taxon>
        <taxon>Viridiplantae</taxon>
        <taxon>Streptophyta</taxon>
        <taxon>Embryophyta</taxon>
        <taxon>Tracheophyta</taxon>
        <taxon>Spermatophyta</taxon>
        <taxon>Magnoliopsida</taxon>
        <taxon>eudicotyledons</taxon>
        <taxon>Gunneridae</taxon>
        <taxon>Pentapetalae</taxon>
        <taxon>Caryophyllales</taxon>
        <taxon>Caryophyllaceae</taxon>
        <taxon>Caryophylleae</taxon>
        <taxon>Saponaria</taxon>
    </lineage>
</organism>
<name>A0AAW1HDR7_SAPOF</name>
<dbReference type="Proteomes" id="UP001443914">
    <property type="component" value="Unassembled WGS sequence"/>
</dbReference>
<dbReference type="AlphaFoldDB" id="A0AAW1HDR7"/>
<proteinExistence type="predicted"/>
<dbReference type="InterPro" id="IPR008999">
    <property type="entry name" value="Actin-crosslinking"/>
</dbReference>
<protein>
    <recommendedName>
        <fullName evidence="3">DUF569 domain-containing protein</fullName>
    </recommendedName>
</protein>
<gene>
    <name evidence="1" type="ORF">RND81_12G216000</name>
</gene>
<comment type="caution">
    <text evidence="1">The sequence shown here is derived from an EMBL/GenBank/DDBJ whole genome shotgun (WGS) entry which is preliminary data.</text>
</comment>
<reference evidence="1" key="1">
    <citation type="submission" date="2024-03" db="EMBL/GenBank/DDBJ databases">
        <title>WGS assembly of Saponaria officinalis var. Norfolk2.</title>
        <authorList>
            <person name="Jenkins J."/>
            <person name="Shu S."/>
            <person name="Grimwood J."/>
            <person name="Barry K."/>
            <person name="Goodstein D."/>
            <person name="Schmutz J."/>
            <person name="Leebens-Mack J."/>
            <person name="Osbourn A."/>
        </authorList>
    </citation>
    <scope>NUCLEOTIDE SEQUENCE [LARGE SCALE GENOMIC DNA]</scope>
    <source>
        <strain evidence="1">JIC</strain>
    </source>
</reference>
<evidence type="ECO:0008006" key="3">
    <source>
        <dbReference type="Google" id="ProtNLM"/>
    </source>
</evidence>
<keyword evidence="2" id="KW-1185">Reference proteome</keyword>
<evidence type="ECO:0000313" key="1">
    <source>
        <dbReference type="EMBL" id="KAK9674172.1"/>
    </source>
</evidence>
<evidence type="ECO:0000313" key="2">
    <source>
        <dbReference type="Proteomes" id="UP001443914"/>
    </source>
</evidence>